<dbReference type="InterPro" id="IPR005828">
    <property type="entry name" value="MFS_sugar_transport-like"/>
</dbReference>
<dbReference type="InterPro" id="IPR036259">
    <property type="entry name" value="MFS_trans_sf"/>
</dbReference>
<evidence type="ECO:0000256" key="5">
    <source>
        <dbReference type="SAM" id="Coils"/>
    </source>
</evidence>
<dbReference type="EMBL" id="JAODUP010000270">
    <property type="protein sequence ID" value="KAK2154360.1"/>
    <property type="molecule type" value="Genomic_DNA"/>
</dbReference>
<keyword evidence="5" id="KW-0175">Coiled coil</keyword>
<keyword evidence="2 6" id="KW-0812">Transmembrane</keyword>
<name>A0AAD9N2J4_9ANNE</name>
<feature type="transmembrane region" description="Helical" evidence="6">
    <location>
        <begin position="212"/>
        <end position="232"/>
    </location>
</feature>
<keyword evidence="3 6" id="KW-1133">Transmembrane helix</keyword>
<comment type="subcellular location">
    <subcellularLocation>
        <location evidence="1">Membrane</location>
        <topology evidence="1">Multi-pass membrane protein</topology>
    </subcellularLocation>
</comment>
<comment type="caution">
    <text evidence="8">The sequence shown here is derived from an EMBL/GenBank/DDBJ whole genome shotgun (WGS) entry which is preliminary data.</text>
</comment>
<evidence type="ECO:0000313" key="8">
    <source>
        <dbReference type="EMBL" id="KAK2154360.1"/>
    </source>
</evidence>
<feature type="transmembrane region" description="Helical" evidence="6">
    <location>
        <begin position="352"/>
        <end position="374"/>
    </location>
</feature>
<evidence type="ECO:0000259" key="7">
    <source>
        <dbReference type="PROSITE" id="PS50850"/>
    </source>
</evidence>
<keyword evidence="9" id="KW-1185">Reference proteome</keyword>
<evidence type="ECO:0000256" key="6">
    <source>
        <dbReference type="SAM" id="Phobius"/>
    </source>
</evidence>
<feature type="transmembrane region" description="Helical" evidence="6">
    <location>
        <begin position="126"/>
        <end position="145"/>
    </location>
</feature>
<feature type="transmembrane region" description="Helical" evidence="6">
    <location>
        <begin position="294"/>
        <end position="312"/>
    </location>
</feature>
<dbReference type="SUPFAM" id="SSF103473">
    <property type="entry name" value="MFS general substrate transporter"/>
    <property type="match status" value="1"/>
</dbReference>
<organism evidence="8 9">
    <name type="scientific">Paralvinella palmiformis</name>
    <dbReference type="NCBI Taxonomy" id="53620"/>
    <lineage>
        <taxon>Eukaryota</taxon>
        <taxon>Metazoa</taxon>
        <taxon>Spiralia</taxon>
        <taxon>Lophotrochozoa</taxon>
        <taxon>Annelida</taxon>
        <taxon>Polychaeta</taxon>
        <taxon>Sedentaria</taxon>
        <taxon>Canalipalpata</taxon>
        <taxon>Terebellida</taxon>
        <taxon>Terebelliformia</taxon>
        <taxon>Alvinellidae</taxon>
        <taxon>Paralvinella</taxon>
    </lineage>
</organism>
<feature type="transmembrane region" description="Helical" evidence="6">
    <location>
        <begin position="324"/>
        <end position="345"/>
    </location>
</feature>
<protein>
    <recommendedName>
        <fullName evidence="7">Major facilitator superfamily (MFS) profile domain-containing protein</fullName>
    </recommendedName>
</protein>
<dbReference type="CDD" id="cd17317">
    <property type="entry name" value="MFS_SLC22"/>
    <property type="match status" value="1"/>
</dbReference>
<feature type="transmembrane region" description="Helical" evidence="6">
    <location>
        <begin position="420"/>
        <end position="438"/>
    </location>
</feature>
<dbReference type="PANTHER" id="PTHR24064">
    <property type="entry name" value="SOLUTE CARRIER FAMILY 22 MEMBER"/>
    <property type="match status" value="1"/>
</dbReference>
<dbReference type="GO" id="GO:0016020">
    <property type="term" value="C:membrane"/>
    <property type="evidence" value="ECO:0007669"/>
    <property type="project" value="UniProtKB-SubCell"/>
</dbReference>
<dbReference type="Proteomes" id="UP001208570">
    <property type="component" value="Unassembled WGS sequence"/>
</dbReference>
<evidence type="ECO:0000256" key="2">
    <source>
        <dbReference type="ARBA" id="ARBA00022692"/>
    </source>
</evidence>
<proteinExistence type="predicted"/>
<evidence type="ECO:0000256" key="4">
    <source>
        <dbReference type="ARBA" id="ARBA00023136"/>
    </source>
</evidence>
<dbReference type="AlphaFoldDB" id="A0AAD9N2J4"/>
<feature type="coiled-coil region" evidence="5">
    <location>
        <begin position="462"/>
        <end position="489"/>
    </location>
</feature>
<dbReference type="InterPro" id="IPR020846">
    <property type="entry name" value="MFS_dom"/>
</dbReference>
<dbReference type="Pfam" id="PF00083">
    <property type="entry name" value="Sugar_tr"/>
    <property type="match status" value="1"/>
</dbReference>
<feature type="transmembrane region" description="Helical" evidence="6">
    <location>
        <begin position="185"/>
        <end position="206"/>
    </location>
</feature>
<dbReference type="Gene3D" id="1.20.1250.20">
    <property type="entry name" value="MFS general substrate transporter like domains"/>
    <property type="match status" value="1"/>
</dbReference>
<reference evidence="8" key="1">
    <citation type="journal article" date="2023" name="Mol. Biol. Evol.">
        <title>Third-Generation Sequencing Reveals the Adaptive Role of the Epigenome in Three Deep-Sea Polychaetes.</title>
        <authorList>
            <person name="Perez M."/>
            <person name="Aroh O."/>
            <person name="Sun Y."/>
            <person name="Lan Y."/>
            <person name="Juniper S.K."/>
            <person name="Young C.R."/>
            <person name="Angers B."/>
            <person name="Qian P.Y."/>
        </authorList>
    </citation>
    <scope>NUCLEOTIDE SEQUENCE</scope>
    <source>
        <strain evidence="8">P08H-3</strain>
    </source>
</reference>
<keyword evidence="4 6" id="KW-0472">Membrane</keyword>
<evidence type="ECO:0000256" key="3">
    <source>
        <dbReference type="ARBA" id="ARBA00022989"/>
    </source>
</evidence>
<feature type="domain" description="Major facilitator superfamily (MFS) profile" evidence="7">
    <location>
        <begin position="55"/>
        <end position="490"/>
    </location>
</feature>
<gene>
    <name evidence="8" type="ORF">LSH36_270g05007</name>
</gene>
<evidence type="ECO:0000256" key="1">
    <source>
        <dbReference type="ARBA" id="ARBA00004141"/>
    </source>
</evidence>
<dbReference type="PROSITE" id="PS50850">
    <property type="entry name" value="MFS"/>
    <property type="match status" value="1"/>
</dbReference>
<dbReference type="GO" id="GO:0022857">
    <property type="term" value="F:transmembrane transporter activity"/>
    <property type="evidence" value="ECO:0007669"/>
    <property type="project" value="InterPro"/>
</dbReference>
<sequence>MDVDEVYTEIGEFGSVQKKIFWSFGFMQAVLALHQMHNVFIGATPRFYCRRGTGSNVLTIMGCPADGVPCDSYSFTGDDFTSIVSEWGLVCEKAYKADLAQSTVMFGILIGSLICGYLGDKYGRRRIIYISPLIVGLVTVAGVLLPHYKFYLAMRLIAGIFCGGGGMIGFVNVTEVIGQSVRSFAGMMMPICFAVGIALFSVMAYFVREWKALTLLTSVPAFAIGIYFYWVLPESPRWLYSQGRVDEAERILEMFAYKNSGQSKKVILKREVKANASAQPSLLDILRHPILRSLTLNNLFTWFVNCAVYYGLTLSASNLGANIYISVALSGLVEVPAYFMAYILMERIGRRLTYCFSMLAGGLACLVIITVPVYNYKLRMILAICGKMGISLSFCVAWLYGAEMYPTNIRYGKVHQNMDFVILGVMTLLAGVVCLRLPETRGKAMPETIENLETRPSEQSRKTQLKSMTKISEEKLKLLENEIENNQDAV</sequence>
<feature type="transmembrane region" description="Helical" evidence="6">
    <location>
        <begin position="151"/>
        <end position="173"/>
    </location>
</feature>
<accession>A0AAD9N2J4</accession>
<evidence type="ECO:0000313" key="9">
    <source>
        <dbReference type="Proteomes" id="UP001208570"/>
    </source>
</evidence>
<feature type="transmembrane region" description="Helical" evidence="6">
    <location>
        <begin position="380"/>
        <end position="400"/>
    </location>
</feature>